<dbReference type="HOGENOM" id="CLU_1292490_0_0_10"/>
<protein>
    <recommendedName>
        <fullName evidence="2">YokE-like PH domain-containing protein</fullName>
    </recommendedName>
</protein>
<dbReference type="Proteomes" id="UP000006051">
    <property type="component" value="Chromosome"/>
</dbReference>
<feature type="domain" description="YokE-like PH" evidence="2">
    <location>
        <begin position="24"/>
        <end position="112"/>
    </location>
</feature>
<accession>I4A123</accession>
<dbReference type="Pfam" id="PF14470">
    <property type="entry name" value="bPH_3"/>
    <property type="match status" value="1"/>
</dbReference>
<dbReference type="eggNOG" id="COG4260">
    <property type="taxonomic scope" value="Bacteria"/>
</dbReference>
<sequence>MEEVKSSSRIERVQENLYLNLVEGEKIEAIACQKRLYTIFPILTGGNLFPLIKRRDIIAVTSGRFILMKRKLIMGYDLIDMRWQDIGDVKLEVGIFGADLSISQYASTDLSIDKNIGAYILKLVGFQKERVYQIYRLIQQQEQIWREKRRIRGLEELRAKSGGMQMNQSLGSGLNGADTEKASPSTRLAEAKKMLDDKLISDSEYEALKAKIINEMV</sequence>
<dbReference type="AlphaFoldDB" id="I4A123"/>
<organism evidence="3 4">
    <name type="scientific">Ornithobacterium rhinotracheale (strain ATCC 51463 / DSM 15997 / CCUG 23171 / CIP 104009 / LMG 9086)</name>
    <dbReference type="NCBI Taxonomy" id="867902"/>
    <lineage>
        <taxon>Bacteria</taxon>
        <taxon>Pseudomonadati</taxon>
        <taxon>Bacteroidota</taxon>
        <taxon>Flavobacteriia</taxon>
        <taxon>Flavobacteriales</taxon>
        <taxon>Weeksellaceae</taxon>
        <taxon>Ornithobacterium</taxon>
    </lineage>
</organism>
<dbReference type="GeneID" id="97258133"/>
<dbReference type="EMBL" id="CP003283">
    <property type="protein sequence ID" value="AFL97657.1"/>
    <property type="molecule type" value="Genomic_DNA"/>
</dbReference>
<evidence type="ECO:0000313" key="3">
    <source>
        <dbReference type="EMBL" id="AFL97657.1"/>
    </source>
</evidence>
<feature type="region of interest" description="Disordered" evidence="1">
    <location>
        <begin position="164"/>
        <end position="183"/>
    </location>
</feature>
<evidence type="ECO:0000313" key="4">
    <source>
        <dbReference type="Proteomes" id="UP000006051"/>
    </source>
</evidence>
<dbReference type="GeneID" id="71568726"/>
<name>I4A123_ORNRL</name>
<reference evidence="3 4" key="1">
    <citation type="submission" date="2012-06" db="EMBL/GenBank/DDBJ databases">
        <title>The complete genome of Ornithobacterium rhinotracheale DSM 15997.</title>
        <authorList>
            <consortium name="US DOE Joint Genome Institute (JGI-PGF)"/>
            <person name="Lucas S."/>
            <person name="Copeland A."/>
            <person name="Lapidus A."/>
            <person name="Goodwin L."/>
            <person name="Pitluck S."/>
            <person name="Peters L."/>
            <person name="Mikhailova N."/>
            <person name="Teshima H."/>
            <person name="Kyrpides N."/>
            <person name="Mavromatis K."/>
            <person name="Pagani I."/>
            <person name="Ivanova N."/>
            <person name="Ovchinnikova G."/>
            <person name="Zeytun A."/>
            <person name="Detter J.C."/>
            <person name="Han C."/>
            <person name="Land M."/>
            <person name="Hauser L."/>
            <person name="Markowitz V."/>
            <person name="Cheng J.-F."/>
            <person name="Hugenholtz P."/>
            <person name="Woyke T."/>
            <person name="Wu D."/>
            <person name="Lang E."/>
            <person name="Kopitz M."/>
            <person name="Brambilla E."/>
            <person name="Klenk H.-P."/>
            <person name="Eisen J.A."/>
        </authorList>
    </citation>
    <scope>NUCLEOTIDE SEQUENCE [LARGE SCALE GENOMIC DNA]</scope>
    <source>
        <strain evidence="4">ATCC 51463 / DSM 15997 / CCUG 23171 / LMG 9086</strain>
    </source>
</reference>
<dbReference type="KEGG" id="orh:Ornrh_1484"/>
<keyword evidence="4" id="KW-1185">Reference proteome</keyword>
<dbReference type="InterPro" id="IPR039519">
    <property type="entry name" value="YokE-like_PH"/>
</dbReference>
<evidence type="ECO:0000256" key="1">
    <source>
        <dbReference type="SAM" id="MobiDB-lite"/>
    </source>
</evidence>
<dbReference type="RefSeq" id="WP_014791219.1">
    <property type="nucleotide sequence ID" value="NC_018016.1"/>
</dbReference>
<proteinExistence type="predicted"/>
<gene>
    <name evidence="3" type="ordered locus">Ornrh_1484</name>
</gene>
<dbReference type="PATRIC" id="fig|867902.3.peg.1455"/>
<evidence type="ECO:0000259" key="2">
    <source>
        <dbReference type="Pfam" id="PF14470"/>
    </source>
</evidence>